<gene>
    <name evidence="9" type="primary">WDR6</name>
    <name evidence="9" type="ORF">Daus18300_000770</name>
</gene>
<evidence type="ECO:0000256" key="5">
    <source>
        <dbReference type="ARBA" id="ARBA00022737"/>
    </source>
</evidence>
<dbReference type="EMBL" id="JAWRVE010000004">
    <property type="protein sequence ID" value="KAL1882284.1"/>
    <property type="molecule type" value="Genomic_DNA"/>
</dbReference>
<sequence>MNHNVPPRLQREHVHCPITALGFFRPADNGAVYILSGEDTHLKIYDAETQRLRASVHVFKAQPIQGISVGAASDVLIWGGPFVTALPWSKLAGLLQPGEGAGCAEYVVPNSQVLQAPDWVYHGAISPHRPGLAAVVTAHNEVIPLRIGGLAEDGGGGRELRFGGLRSPPSRPILYSAQVRWTSEDEVLVAAGTVFGEIIVWKCRVTEDDDDCEDAIEVLHVFTGHDGSIFGVDISPKLVIDPRTGEVSRLLASCSDDRTIRVWNISHTGSSGEKASVDHTFTEARETGFGENTSATELEAMASHHSCKPLAIAMGHVSRIWNVRFSSQGVDLSASEGGPRSMKLYSFGEDATAQRWRLDLDGKSECALPGGHDQEPVTSLTHEATFHNHDGKHIWSSALYVPSPSSPSKTLLATGGSDGKIHIIEESSARVRGDAAPSVPDASSLSSTPSVHETNPTSDYAPQPEGSGCAESEPLHMYGLPSAKAIIATTASGRILAGSLGASGVSWKETSVPQPIRDDLRKYQILRSAGPDFTLIGSPSGQLYIYGSGVIRPVVKLPRKIAEICVLPLEAFRELRLCEAQPGQVPIIVTTMGSPEVRIMLLDPATDDVVLQDALIELEKGFIPTAAGICQDFIIFGSRIGTLSLHRLDQNERCFRQIAQVGRSGSKDSVSSIVSLPAKPGLLCPYFLTTSRDGRYRIYETATKTSGSDNALTVNLRHEAVPPLGPMIESGFFTTTTTDADSKPQLILCGFRSKDFVVWNETQQQELASVECGGGHRAFTYHVDPATPSKLSFVWNKASRTCVYAQDGVSQWSLKPGGHGREIKAAAAGQGGYLATGAEDTNIRIWRVDGDREGGGLSCVAVVEKHTTGIQNLKWAGESHLVSSSGGEELFVWRVARLERSAYEGIAVVCEGVYPDKTRDGDLRIMSFDVHVLDPAAGGEEEEDQGEVLCLSLVLSNSTLKTYRYSRDDGFTLLAQARYTGACLMQIRHLRVQHESDGSWDLHVLTASMDGYLALWKTTRKPTTPAPLGPDEYELIEAQRLHQSAVKAMDLRELPQATFPPSYAVVTGGDDNAIGHVRLDWRSEGFSIASRSVVNGAHAAAITGLCIVGLEAAGVMGSYRLRLCTASNDQRVKSWVAVVGDGGIVGKLWLVSDRYSAIADCGDLEQLAEGRVVVAGVGMEFWNA</sequence>
<keyword evidence="2" id="KW-0963">Cytoplasm</keyword>
<feature type="region of interest" description="Disordered" evidence="8">
    <location>
        <begin position="427"/>
        <end position="473"/>
    </location>
</feature>
<evidence type="ECO:0000256" key="1">
    <source>
        <dbReference type="ARBA" id="ARBA00004496"/>
    </source>
</evidence>
<dbReference type="InterPro" id="IPR019775">
    <property type="entry name" value="WD40_repeat_CS"/>
</dbReference>
<proteinExistence type="inferred from homology"/>
<dbReference type="SMART" id="SM00320">
    <property type="entry name" value="WD40"/>
    <property type="match status" value="7"/>
</dbReference>
<keyword evidence="4" id="KW-0819">tRNA processing</keyword>
<dbReference type="SUPFAM" id="SSF101908">
    <property type="entry name" value="Putative isomerase YbhE"/>
    <property type="match status" value="1"/>
</dbReference>
<dbReference type="InterPro" id="IPR036322">
    <property type="entry name" value="WD40_repeat_dom_sf"/>
</dbReference>
<protein>
    <submittedName>
        <fullName evidence="9">WD repeat-containing protein 6</fullName>
    </submittedName>
</protein>
<dbReference type="InterPro" id="IPR051973">
    <property type="entry name" value="tRNA_Anticodon_Mtase-Reg"/>
</dbReference>
<dbReference type="Proteomes" id="UP001583177">
    <property type="component" value="Unassembled WGS sequence"/>
</dbReference>
<keyword evidence="3 7" id="KW-0853">WD repeat</keyword>
<reference evidence="9 10" key="1">
    <citation type="journal article" date="2024" name="IMA Fungus">
        <title>IMA Genome - F19 : A genome assembly and annotation guide to empower mycologists, including annotated draft genome sequences of Ceratocystis pirilliformis, Diaporthe australafricana, Fusarium ophioides, Paecilomyces lecythidis, and Sporothrix stenoceras.</title>
        <authorList>
            <person name="Aylward J."/>
            <person name="Wilson A.M."/>
            <person name="Visagie C.M."/>
            <person name="Spraker J."/>
            <person name="Barnes I."/>
            <person name="Buitendag C."/>
            <person name="Ceriani C."/>
            <person name="Del Mar Angel L."/>
            <person name="du Plessis D."/>
            <person name="Fuchs T."/>
            <person name="Gasser K."/>
            <person name="Kramer D."/>
            <person name="Li W."/>
            <person name="Munsamy K."/>
            <person name="Piso A."/>
            <person name="Price J.L."/>
            <person name="Sonnekus B."/>
            <person name="Thomas C."/>
            <person name="van der Nest A."/>
            <person name="van Dijk A."/>
            <person name="van Heerden A."/>
            <person name="van Vuuren N."/>
            <person name="Yilmaz N."/>
            <person name="Duong T.A."/>
            <person name="van der Merwe N.A."/>
            <person name="Wingfield M.J."/>
            <person name="Wingfield B.D."/>
        </authorList>
    </citation>
    <scope>NUCLEOTIDE SEQUENCE [LARGE SCALE GENOMIC DNA]</scope>
    <source>
        <strain evidence="9 10">CMW 18300</strain>
    </source>
</reference>
<comment type="caution">
    <text evidence="9">The sequence shown here is derived from an EMBL/GenBank/DDBJ whole genome shotgun (WGS) entry which is preliminary data.</text>
</comment>
<comment type="similarity">
    <text evidence="6">Belongs to the WD repeat WDR6 family.</text>
</comment>
<evidence type="ECO:0000256" key="8">
    <source>
        <dbReference type="SAM" id="MobiDB-lite"/>
    </source>
</evidence>
<dbReference type="InterPro" id="IPR001680">
    <property type="entry name" value="WD40_rpt"/>
</dbReference>
<dbReference type="InterPro" id="IPR015943">
    <property type="entry name" value="WD40/YVTN_repeat-like_dom_sf"/>
</dbReference>
<dbReference type="Pfam" id="PF00400">
    <property type="entry name" value="WD40"/>
    <property type="match status" value="2"/>
</dbReference>
<comment type="subcellular location">
    <subcellularLocation>
        <location evidence="1">Cytoplasm</location>
    </subcellularLocation>
</comment>
<feature type="repeat" description="WD" evidence="7">
    <location>
        <begin position="222"/>
        <end position="266"/>
    </location>
</feature>
<dbReference type="Gene3D" id="2.130.10.10">
    <property type="entry name" value="YVTN repeat-like/Quinoprotein amine dehydrogenase"/>
    <property type="match status" value="3"/>
</dbReference>
<accession>A0ABR3Y2Q7</accession>
<feature type="compositionally biased region" description="Polar residues" evidence="8">
    <location>
        <begin position="441"/>
        <end position="460"/>
    </location>
</feature>
<dbReference type="SUPFAM" id="SSF50978">
    <property type="entry name" value="WD40 repeat-like"/>
    <property type="match status" value="3"/>
</dbReference>
<keyword evidence="5" id="KW-0677">Repeat</keyword>
<evidence type="ECO:0000256" key="7">
    <source>
        <dbReference type="PROSITE-ProRule" id="PRU00221"/>
    </source>
</evidence>
<evidence type="ECO:0000256" key="2">
    <source>
        <dbReference type="ARBA" id="ARBA00022490"/>
    </source>
</evidence>
<dbReference type="PROSITE" id="PS00678">
    <property type="entry name" value="WD_REPEATS_1"/>
    <property type="match status" value="1"/>
</dbReference>
<name>A0ABR3Y2Q7_9PEZI</name>
<dbReference type="PANTHER" id="PTHR14344:SF3">
    <property type="entry name" value="WD REPEAT-CONTAINING PROTEIN 6"/>
    <property type="match status" value="1"/>
</dbReference>
<evidence type="ECO:0000256" key="4">
    <source>
        <dbReference type="ARBA" id="ARBA00022694"/>
    </source>
</evidence>
<evidence type="ECO:0000256" key="6">
    <source>
        <dbReference type="ARBA" id="ARBA00038255"/>
    </source>
</evidence>
<evidence type="ECO:0000256" key="3">
    <source>
        <dbReference type="ARBA" id="ARBA00022574"/>
    </source>
</evidence>
<dbReference type="PROSITE" id="PS50082">
    <property type="entry name" value="WD_REPEATS_2"/>
    <property type="match status" value="1"/>
</dbReference>
<dbReference type="PANTHER" id="PTHR14344">
    <property type="entry name" value="WD REPEAT PROTEIN"/>
    <property type="match status" value="1"/>
</dbReference>
<evidence type="ECO:0000313" key="9">
    <source>
        <dbReference type="EMBL" id="KAL1882284.1"/>
    </source>
</evidence>
<organism evidence="9 10">
    <name type="scientific">Diaporthe australafricana</name>
    <dbReference type="NCBI Taxonomy" id="127596"/>
    <lineage>
        <taxon>Eukaryota</taxon>
        <taxon>Fungi</taxon>
        <taxon>Dikarya</taxon>
        <taxon>Ascomycota</taxon>
        <taxon>Pezizomycotina</taxon>
        <taxon>Sordariomycetes</taxon>
        <taxon>Sordariomycetidae</taxon>
        <taxon>Diaporthales</taxon>
        <taxon>Diaporthaceae</taxon>
        <taxon>Diaporthe</taxon>
    </lineage>
</organism>
<evidence type="ECO:0000313" key="10">
    <source>
        <dbReference type="Proteomes" id="UP001583177"/>
    </source>
</evidence>
<keyword evidence="10" id="KW-1185">Reference proteome</keyword>